<keyword evidence="3" id="KW-1185">Reference proteome</keyword>
<name>A0A2V0P2E1_9CHLO</name>
<reference evidence="2 3" key="1">
    <citation type="journal article" date="2018" name="Sci. Rep.">
        <title>Raphidocelis subcapitata (=Pseudokirchneriella subcapitata) provides an insight into genome evolution and environmental adaptations in the Sphaeropleales.</title>
        <authorList>
            <person name="Suzuki S."/>
            <person name="Yamaguchi H."/>
            <person name="Nakajima N."/>
            <person name="Kawachi M."/>
        </authorList>
    </citation>
    <scope>NUCLEOTIDE SEQUENCE [LARGE SCALE GENOMIC DNA]</scope>
    <source>
        <strain evidence="2 3">NIES-35</strain>
    </source>
</reference>
<keyword evidence="1" id="KW-0732">Signal</keyword>
<dbReference type="EMBL" id="BDRX01000044">
    <property type="protein sequence ID" value="GBF93749.1"/>
    <property type="molecule type" value="Genomic_DNA"/>
</dbReference>
<protein>
    <submittedName>
        <fullName evidence="2">Uncharacterized protein</fullName>
    </submittedName>
</protein>
<gene>
    <name evidence="2" type="ORF">Rsub_06081</name>
</gene>
<organism evidence="2 3">
    <name type="scientific">Raphidocelis subcapitata</name>
    <dbReference type="NCBI Taxonomy" id="307507"/>
    <lineage>
        <taxon>Eukaryota</taxon>
        <taxon>Viridiplantae</taxon>
        <taxon>Chlorophyta</taxon>
        <taxon>core chlorophytes</taxon>
        <taxon>Chlorophyceae</taxon>
        <taxon>CS clade</taxon>
        <taxon>Sphaeropleales</taxon>
        <taxon>Selenastraceae</taxon>
        <taxon>Raphidocelis</taxon>
    </lineage>
</organism>
<dbReference type="Proteomes" id="UP000247498">
    <property type="component" value="Unassembled WGS sequence"/>
</dbReference>
<feature type="signal peptide" evidence="1">
    <location>
        <begin position="1"/>
        <end position="24"/>
    </location>
</feature>
<dbReference type="InParanoid" id="A0A2V0P2E1"/>
<feature type="chain" id="PRO_5015886105" evidence="1">
    <location>
        <begin position="25"/>
        <end position="178"/>
    </location>
</feature>
<proteinExistence type="predicted"/>
<evidence type="ECO:0000256" key="1">
    <source>
        <dbReference type="SAM" id="SignalP"/>
    </source>
</evidence>
<evidence type="ECO:0000313" key="3">
    <source>
        <dbReference type="Proteomes" id="UP000247498"/>
    </source>
</evidence>
<accession>A0A2V0P2E1</accession>
<comment type="caution">
    <text evidence="2">The sequence shown here is derived from an EMBL/GenBank/DDBJ whole genome shotgun (WGS) entry which is preliminary data.</text>
</comment>
<dbReference type="AlphaFoldDB" id="A0A2V0P2E1"/>
<sequence length="178" mass="17311">MRTQALALGMAFVMAGALMPVALAQDAACALRPSDFGRVDWGVVKTACAPAADATAFCRSCICGIGRGLVSGLYAAGVQLDASQSTLDRLLNTCTSTVGGQLIQNGGFSANTLQSLAACNVASVAGECAAALAAEQGTRSAVAPLGAGNATVVASSAGRALLAAAPALLLAVAAAVLA</sequence>
<evidence type="ECO:0000313" key="2">
    <source>
        <dbReference type="EMBL" id="GBF93749.1"/>
    </source>
</evidence>